<organism evidence="1 2">
    <name type="scientific">Populus alba</name>
    <name type="common">White poplar</name>
    <dbReference type="NCBI Taxonomy" id="43335"/>
    <lineage>
        <taxon>Eukaryota</taxon>
        <taxon>Viridiplantae</taxon>
        <taxon>Streptophyta</taxon>
        <taxon>Embryophyta</taxon>
        <taxon>Tracheophyta</taxon>
        <taxon>Spermatophyta</taxon>
        <taxon>Magnoliopsida</taxon>
        <taxon>eudicotyledons</taxon>
        <taxon>Gunneridae</taxon>
        <taxon>Pentapetalae</taxon>
        <taxon>rosids</taxon>
        <taxon>fabids</taxon>
        <taxon>Malpighiales</taxon>
        <taxon>Salicaceae</taxon>
        <taxon>Saliceae</taxon>
        <taxon>Populus</taxon>
    </lineage>
</organism>
<dbReference type="Proteomes" id="UP000309997">
    <property type="component" value="Unassembled WGS sequence"/>
</dbReference>
<dbReference type="EMBL" id="RCHU02000001">
    <property type="protein sequence ID" value="KAL3612514.1"/>
    <property type="molecule type" value="Genomic_DNA"/>
</dbReference>
<evidence type="ECO:0000313" key="2">
    <source>
        <dbReference type="Proteomes" id="UP000309997"/>
    </source>
</evidence>
<name>A0ACC4D5G2_POPAL</name>
<proteinExistence type="predicted"/>
<sequence>MQIFKASSMRLDGIFPPDLPAIMVLQYRFMPNSAISSAHHPLLGDLCLWLSAPLQDSSSLSLLEWDWNIEMLMVLAEELSLQMLTIMYRAKSPPEPYNIVFWLAQRSMRPSIILFYTTSFKTFLYRDPTAQMHNFVCK</sequence>
<accession>A0ACC4D5G2</accession>
<reference evidence="1 2" key="1">
    <citation type="journal article" date="2024" name="Plant Biotechnol. J.">
        <title>Genome and CRISPR/Cas9 system of a widespread forest tree (Populus alba) in the world.</title>
        <authorList>
            <person name="Liu Y.J."/>
            <person name="Jiang P.F."/>
            <person name="Han X.M."/>
            <person name="Li X.Y."/>
            <person name="Wang H.M."/>
            <person name="Wang Y.J."/>
            <person name="Wang X.X."/>
            <person name="Zeng Q.Y."/>
        </authorList>
    </citation>
    <scope>NUCLEOTIDE SEQUENCE [LARGE SCALE GENOMIC DNA]</scope>
    <source>
        <strain evidence="2">cv. PAL-ZL1</strain>
    </source>
</reference>
<comment type="caution">
    <text evidence="1">The sequence shown here is derived from an EMBL/GenBank/DDBJ whole genome shotgun (WGS) entry which is preliminary data.</text>
</comment>
<evidence type="ECO:0000313" key="1">
    <source>
        <dbReference type="EMBL" id="KAL3612514.1"/>
    </source>
</evidence>
<gene>
    <name evidence="1" type="ORF">D5086_003534</name>
</gene>
<protein>
    <submittedName>
        <fullName evidence="1">Uncharacterized protein</fullName>
    </submittedName>
</protein>
<keyword evidence="2" id="KW-1185">Reference proteome</keyword>